<evidence type="ECO:0000313" key="1">
    <source>
        <dbReference type="EMBL" id="HAB7365105.1"/>
    </source>
</evidence>
<sequence>MISMDAQGLAKLGRTGMSASELANRLTRGTSELLKGIEKRNGMRAMNFEHMIGRDTEKGIIITDPKEELKHAASHKSDHIRKKRQETRVQHPSGRK</sequence>
<dbReference type="Proteomes" id="UP000845014">
    <property type="component" value="Unassembled WGS sequence"/>
</dbReference>
<evidence type="ECO:0000313" key="2">
    <source>
        <dbReference type="Proteomes" id="UP000845014"/>
    </source>
</evidence>
<proteinExistence type="predicted"/>
<comment type="caution">
    <text evidence="1">The sequence shown here is derived from an EMBL/GenBank/DDBJ whole genome shotgun (WGS) entry which is preliminary data.</text>
</comment>
<reference evidence="1 2" key="1">
    <citation type="journal article" date="2018" name="Genome Biol.">
        <title>SKESA: strategic k-mer extension for scrupulous assemblies.</title>
        <authorList>
            <person name="Souvorov A."/>
            <person name="Agarwala R."/>
            <person name="Lipman D.J."/>
        </authorList>
    </citation>
    <scope>NUCLEOTIDE SEQUENCE [LARGE SCALE GENOMIC DNA]</scope>
    <source>
        <strain evidence="1 2">CFIAFB20160079</strain>
    </source>
</reference>
<gene>
    <name evidence="1" type="ORF">GYO01_13390</name>
</gene>
<organism evidence="1 2">
    <name type="scientific">Listeria monocytogenes</name>
    <dbReference type="NCBI Taxonomy" id="1639"/>
    <lineage>
        <taxon>Bacteria</taxon>
        <taxon>Bacillati</taxon>
        <taxon>Bacillota</taxon>
        <taxon>Bacilli</taxon>
        <taxon>Bacillales</taxon>
        <taxon>Listeriaceae</taxon>
        <taxon>Listeria</taxon>
    </lineage>
</organism>
<accession>A0A9P3VAM6</accession>
<dbReference type="EMBL" id="DAAHUJ010000009">
    <property type="protein sequence ID" value="HAB7365105.1"/>
    <property type="molecule type" value="Genomic_DNA"/>
</dbReference>
<dbReference type="AlphaFoldDB" id="A0A9P3VAM6"/>
<protein>
    <submittedName>
        <fullName evidence="1">Uncharacterized protein</fullName>
    </submittedName>
</protein>
<name>A0A9P3VAM6_LISMN</name>